<feature type="transmembrane region" description="Helical" evidence="5">
    <location>
        <begin position="252"/>
        <end position="273"/>
    </location>
</feature>
<evidence type="ECO:0000256" key="4">
    <source>
        <dbReference type="ARBA" id="ARBA00023136"/>
    </source>
</evidence>
<comment type="subcellular location">
    <subcellularLocation>
        <location evidence="1">Cell membrane</location>
        <topology evidence="1">Multi-pass membrane protein</topology>
    </subcellularLocation>
</comment>
<feature type="transmembrane region" description="Helical" evidence="5">
    <location>
        <begin position="103"/>
        <end position="124"/>
    </location>
</feature>
<evidence type="ECO:0000256" key="1">
    <source>
        <dbReference type="ARBA" id="ARBA00004651"/>
    </source>
</evidence>
<dbReference type="KEGG" id="mik:FOE78_07115"/>
<dbReference type="OrthoDB" id="9809599at2"/>
<dbReference type="InterPro" id="IPR020846">
    <property type="entry name" value="MFS_dom"/>
</dbReference>
<dbReference type="PANTHER" id="PTHR23514">
    <property type="entry name" value="BYPASS OF STOP CODON PROTEIN 6"/>
    <property type="match status" value="1"/>
</dbReference>
<dbReference type="InterPro" id="IPR051788">
    <property type="entry name" value="MFS_Transporter"/>
</dbReference>
<feature type="transmembrane region" description="Helical" evidence="5">
    <location>
        <begin position="213"/>
        <end position="232"/>
    </location>
</feature>
<dbReference type="InterPro" id="IPR036259">
    <property type="entry name" value="MFS_trans_sf"/>
</dbReference>
<evidence type="ECO:0000256" key="2">
    <source>
        <dbReference type="ARBA" id="ARBA00022692"/>
    </source>
</evidence>
<protein>
    <submittedName>
        <fullName evidence="7">MFS transporter</fullName>
    </submittedName>
</protein>
<feature type="transmembrane region" description="Helical" evidence="5">
    <location>
        <begin position="370"/>
        <end position="391"/>
    </location>
</feature>
<dbReference type="RefSeq" id="WP_143988644.1">
    <property type="nucleotide sequence ID" value="NZ_CP041692.1"/>
</dbReference>
<dbReference type="Gene3D" id="1.20.1250.20">
    <property type="entry name" value="MFS general substrate transporter like domains"/>
    <property type="match status" value="2"/>
</dbReference>
<dbReference type="EMBL" id="CP041692">
    <property type="protein sequence ID" value="QDP98642.1"/>
    <property type="molecule type" value="Genomic_DNA"/>
</dbReference>
<dbReference type="SUPFAM" id="SSF103473">
    <property type="entry name" value="MFS general substrate transporter"/>
    <property type="match status" value="1"/>
</dbReference>
<keyword evidence="4 5" id="KW-0472">Membrane</keyword>
<evidence type="ECO:0000313" key="7">
    <source>
        <dbReference type="EMBL" id="QDP98642.1"/>
    </source>
</evidence>
<dbReference type="Pfam" id="PF07690">
    <property type="entry name" value="MFS_1"/>
    <property type="match status" value="1"/>
</dbReference>
<dbReference type="GO" id="GO:0005886">
    <property type="term" value="C:plasma membrane"/>
    <property type="evidence" value="ECO:0007669"/>
    <property type="project" value="UniProtKB-SubCell"/>
</dbReference>
<dbReference type="PROSITE" id="PS50850">
    <property type="entry name" value="MFS"/>
    <property type="match status" value="1"/>
</dbReference>
<proteinExistence type="predicted"/>
<feature type="transmembrane region" description="Helical" evidence="5">
    <location>
        <begin position="345"/>
        <end position="364"/>
    </location>
</feature>
<dbReference type="PANTHER" id="PTHR23514:SF13">
    <property type="entry name" value="INNER MEMBRANE PROTEIN YBJJ"/>
    <property type="match status" value="1"/>
</dbReference>
<dbReference type="AlphaFoldDB" id="A0A516Q5K9"/>
<accession>A0A516Q5K9</accession>
<organism evidence="7 8">
    <name type="scientific">Microlunatus elymi</name>
    <dbReference type="NCBI Taxonomy" id="2596828"/>
    <lineage>
        <taxon>Bacteria</taxon>
        <taxon>Bacillati</taxon>
        <taxon>Actinomycetota</taxon>
        <taxon>Actinomycetes</taxon>
        <taxon>Propionibacteriales</taxon>
        <taxon>Propionibacteriaceae</taxon>
        <taxon>Microlunatus</taxon>
    </lineage>
</organism>
<reference evidence="7 8" key="1">
    <citation type="submission" date="2019-07" db="EMBL/GenBank/DDBJ databases">
        <title>Microlunatus dokdonensis sp. nov. isolated from the rhizospheric soil of the wild plant Elymus tsukushiensis.</title>
        <authorList>
            <person name="Ghim S.-Y."/>
            <person name="Hwang Y.-J."/>
            <person name="Son J.-S."/>
            <person name="Shin J.-H."/>
        </authorList>
    </citation>
    <scope>NUCLEOTIDE SEQUENCE [LARGE SCALE GENOMIC DNA]</scope>
    <source>
        <strain evidence="7 8">KUDC0627</strain>
    </source>
</reference>
<dbReference type="CDD" id="cd17393">
    <property type="entry name" value="MFS_MosC_like"/>
    <property type="match status" value="1"/>
</dbReference>
<dbReference type="InterPro" id="IPR011701">
    <property type="entry name" value="MFS"/>
</dbReference>
<sequence length="399" mass="41327">MDQQIGQQATVRRARIATFVIFGLNGLLFASWSARLPSVAETFALSPGGLGLLLLMAGFGSVLGLPLAGGIAERLGTAGSVRAAGSLLGLAMTVVAISLLNGWLIPCGIALFCFGFGIGVWDVAQNIEGAEVERRGTKTIMPKFHAAFSGGAFVGAMIGGLLAHLGIPLWLHLLVLIGLGAIVVAIGTRYFLPAHTHHDDDLPSGLPKRSRWAAWKEPRTLAIGLVVLAAALTEGSANDWVAKATVDGLNAANSTGAIMFAVFVLSMTIFRYAGSSLLDRFGRVATLRCCLLAAIVGLLIFVFAPNIYLAAIGAVFWGAGAALGFPVGMSAAADDRRYASARVSVVSTIGYAAFLVGPPVLGFIGDHVGVRHALLVIAAVCLVSLASTPAVRSQRDGAR</sequence>
<dbReference type="GO" id="GO:0022857">
    <property type="term" value="F:transmembrane transporter activity"/>
    <property type="evidence" value="ECO:0007669"/>
    <property type="project" value="InterPro"/>
</dbReference>
<keyword evidence="3 5" id="KW-1133">Transmembrane helix</keyword>
<feature type="transmembrane region" description="Helical" evidence="5">
    <location>
        <begin position="310"/>
        <end position="333"/>
    </location>
</feature>
<dbReference type="Proteomes" id="UP000319263">
    <property type="component" value="Chromosome"/>
</dbReference>
<name>A0A516Q5K9_9ACTN</name>
<keyword evidence="2 5" id="KW-0812">Transmembrane</keyword>
<feature type="domain" description="Major facilitator superfamily (MFS) profile" evidence="6">
    <location>
        <begin position="11"/>
        <end position="396"/>
    </location>
</feature>
<feature type="transmembrane region" description="Helical" evidence="5">
    <location>
        <begin position="52"/>
        <end position="72"/>
    </location>
</feature>
<evidence type="ECO:0000256" key="3">
    <source>
        <dbReference type="ARBA" id="ARBA00022989"/>
    </source>
</evidence>
<feature type="transmembrane region" description="Helical" evidence="5">
    <location>
        <begin position="79"/>
        <end position="97"/>
    </location>
</feature>
<evidence type="ECO:0000259" key="6">
    <source>
        <dbReference type="PROSITE" id="PS50850"/>
    </source>
</evidence>
<feature type="transmembrane region" description="Helical" evidence="5">
    <location>
        <begin position="144"/>
        <end position="163"/>
    </location>
</feature>
<feature type="transmembrane region" description="Helical" evidence="5">
    <location>
        <begin position="169"/>
        <end position="192"/>
    </location>
</feature>
<gene>
    <name evidence="7" type="ORF">FOE78_07115</name>
</gene>
<keyword evidence="8" id="KW-1185">Reference proteome</keyword>
<evidence type="ECO:0000313" key="8">
    <source>
        <dbReference type="Proteomes" id="UP000319263"/>
    </source>
</evidence>
<evidence type="ECO:0000256" key="5">
    <source>
        <dbReference type="SAM" id="Phobius"/>
    </source>
</evidence>
<feature type="transmembrane region" description="Helical" evidence="5">
    <location>
        <begin position="12"/>
        <end position="32"/>
    </location>
</feature>
<feature type="transmembrane region" description="Helical" evidence="5">
    <location>
        <begin position="285"/>
        <end position="304"/>
    </location>
</feature>